<organism evidence="2 4">
    <name type="scientific">Burkholderia latens</name>
    <dbReference type="NCBI Taxonomy" id="488446"/>
    <lineage>
        <taxon>Bacteria</taxon>
        <taxon>Pseudomonadati</taxon>
        <taxon>Pseudomonadota</taxon>
        <taxon>Betaproteobacteria</taxon>
        <taxon>Burkholderiales</taxon>
        <taxon>Burkholderiaceae</taxon>
        <taxon>Burkholderia</taxon>
        <taxon>Burkholderia cepacia complex</taxon>
    </lineage>
</organism>
<evidence type="ECO:0000313" key="5">
    <source>
        <dbReference type="Proteomes" id="UP000494222"/>
    </source>
</evidence>
<feature type="chain" id="PRO_5044632800" evidence="1">
    <location>
        <begin position="20"/>
        <end position="187"/>
    </location>
</feature>
<evidence type="ECO:0000313" key="4">
    <source>
        <dbReference type="Proteomes" id="UP000430232"/>
    </source>
</evidence>
<gene>
    <name evidence="3" type="ORF">BLA24064_00458</name>
    <name evidence="2" type="ORF">F7R21_07055</name>
</gene>
<feature type="signal peptide" evidence="1">
    <location>
        <begin position="1"/>
        <end position="19"/>
    </location>
</feature>
<dbReference type="EMBL" id="VZOJ01000012">
    <property type="protein sequence ID" value="KAB0643432.1"/>
    <property type="molecule type" value="Genomic_DNA"/>
</dbReference>
<accession>A0A6H9SV01</accession>
<proteinExistence type="predicted"/>
<evidence type="ECO:0000313" key="2">
    <source>
        <dbReference type="EMBL" id="KAB0643432.1"/>
    </source>
</evidence>
<reference evidence="3 5" key="2">
    <citation type="submission" date="2019-09" db="EMBL/GenBank/DDBJ databases">
        <authorList>
            <person name="Depoorter E."/>
        </authorList>
    </citation>
    <scope>NUCLEOTIDE SEQUENCE [LARGE SCALE GENOMIC DNA]</scope>
    <source>
        <strain evidence="3">LMG 24064</strain>
    </source>
</reference>
<dbReference type="Proteomes" id="UP000494222">
    <property type="component" value="Unassembled WGS sequence"/>
</dbReference>
<dbReference type="AlphaFoldDB" id="A0A6H9SV01"/>
<keyword evidence="1" id="KW-0732">Signal</keyword>
<evidence type="ECO:0000313" key="3">
    <source>
        <dbReference type="EMBL" id="VWB13479.1"/>
    </source>
</evidence>
<name>A0A6H9SV01_9BURK</name>
<dbReference type="Proteomes" id="UP000430232">
    <property type="component" value="Unassembled WGS sequence"/>
</dbReference>
<protein>
    <submittedName>
        <fullName evidence="2">Uncharacterized protein</fullName>
    </submittedName>
</protein>
<dbReference type="RefSeq" id="WP_151063591.1">
    <property type="nucleotide sequence ID" value="NZ_CABVPL010000002.1"/>
</dbReference>
<keyword evidence="4" id="KW-1185">Reference proteome</keyword>
<sequence>MKKLILAIAASAYAMSAYAANPDPIDLKVQLAGKVPRPDIFVVKPRGEWDGENKTLTVPDDWDWSGKGGNEMAELQWDVKSSYGPVHLKLRSPLQGKDVSTEGRGVLVHDSGDDFVELDGNITSAKGGWRNWGWVNYEDGGEVLMAESAARGDWVGVRLRLYAPNRVPRSGTYTGTMTAIFETGMAS</sequence>
<reference evidence="2 4" key="1">
    <citation type="submission" date="2019-09" db="EMBL/GenBank/DDBJ databases">
        <title>Draft genome sequences of 48 bacterial type strains from the CCUG.</title>
        <authorList>
            <person name="Tunovic T."/>
            <person name="Pineiro-Iglesias B."/>
            <person name="Unosson C."/>
            <person name="Inganas E."/>
            <person name="Ohlen M."/>
            <person name="Cardew S."/>
            <person name="Jensie-Markopoulos S."/>
            <person name="Salva-Serra F."/>
            <person name="Jaen-Luchoro D."/>
            <person name="Karlsson R."/>
            <person name="Svensson-Stadler L."/>
            <person name="Chun J."/>
            <person name="Moore E."/>
        </authorList>
    </citation>
    <scope>NUCLEOTIDE SEQUENCE [LARGE SCALE GENOMIC DNA]</scope>
    <source>
        <strain evidence="2 4">CCUG 54555</strain>
    </source>
</reference>
<dbReference type="GeneID" id="99787724"/>
<dbReference type="EMBL" id="CABVPL010000002">
    <property type="protein sequence ID" value="VWB13479.1"/>
    <property type="molecule type" value="Genomic_DNA"/>
</dbReference>
<evidence type="ECO:0000256" key="1">
    <source>
        <dbReference type="SAM" id="SignalP"/>
    </source>
</evidence>